<feature type="compositionally biased region" description="Gly residues" evidence="4">
    <location>
        <begin position="382"/>
        <end position="403"/>
    </location>
</feature>
<dbReference type="InterPro" id="IPR036890">
    <property type="entry name" value="HATPase_C_sf"/>
</dbReference>
<dbReference type="RefSeq" id="WP_382403210.1">
    <property type="nucleotide sequence ID" value="NZ_JBHTLY010000001.1"/>
</dbReference>
<keyword evidence="2 7" id="KW-0418">Kinase</keyword>
<gene>
    <name evidence="7" type="ORF">ACFQ3U_02365</name>
</gene>
<accession>A0ABW3TJW2</accession>
<feature type="compositionally biased region" description="Low complexity" evidence="4">
    <location>
        <begin position="404"/>
        <end position="414"/>
    </location>
</feature>
<keyword evidence="1" id="KW-0808">Transferase</keyword>
<evidence type="ECO:0000256" key="1">
    <source>
        <dbReference type="ARBA" id="ARBA00022679"/>
    </source>
</evidence>
<evidence type="ECO:0000256" key="5">
    <source>
        <dbReference type="SAM" id="Phobius"/>
    </source>
</evidence>
<feature type="transmembrane region" description="Helical" evidence="5">
    <location>
        <begin position="12"/>
        <end position="30"/>
    </location>
</feature>
<name>A0ABW3TJW2_9MICO</name>
<dbReference type="InterPro" id="IPR050482">
    <property type="entry name" value="Sensor_HK_TwoCompSys"/>
</dbReference>
<keyword evidence="3" id="KW-0902">Two-component regulatory system</keyword>
<protein>
    <submittedName>
        <fullName evidence="7">Sensor histidine kinase</fullName>
    </submittedName>
</protein>
<feature type="transmembrane region" description="Helical" evidence="5">
    <location>
        <begin position="42"/>
        <end position="67"/>
    </location>
</feature>
<evidence type="ECO:0000256" key="4">
    <source>
        <dbReference type="SAM" id="MobiDB-lite"/>
    </source>
</evidence>
<dbReference type="InterPro" id="IPR011712">
    <property type="entry name" value="Sig_transdc_His_kin_sub3_dim/P"/>
</dbReference>
<sequence length="446" mass="44510">MNSAREAGASNAWARYGWLMGAIWLVFLYYPAVALLQSAAPAAIVALGWLGLALFGAAYLVGFIVGMRTAHGNEGGPTLALYLTSIACALLTVPAIGWGATSFAPFIMAYASYLLSRPIHWVANTLGPALVAVQCITAEARGASPAWPLLGIVLMAATVNTINSWLVRRSAAADGLRLELATSEGREAVARDVHDLLGHSLTVVKLKAELAAKLIDDDPAAARAELDEIVRLTSEALAGVRGTVTGVRAERLADGLAEGPRDPGGAGLGVGTVDGLGVGTVDGLGVGTVDGLSRQLAASANAFASAGIALAVRGDATALSPAQAIPAAWILREATTNILRHSEASAVTVEFAPGTLAVVDDGRGCAAASGVATGDLAGGAGSRAGGAGNRAGGAGNRAGGAGNRAGSAGVASGNGIRGMRERAAAAGAELRVEAAAPSGTKVSVTW</sequence>
<dbReference type="PANTHER" id="PTHR24421:SF63">
    <property type="entry name" value="SENSOR HISTIDINE KINASE DESK"/>
    <property type="match status" value="1"/>
</dbReference>
<evidence type="ECO:0000259" key="6">
    <source>
        <dbReference type="Pfam" id="PF07730"/>
    </source>
</evidence>
<keyword evidence="5" id="KW-0812">Transmembrane</keyword>
<dbReference type="Gene3D" id="6.10.250.2870">
    <property type="match status" value="1"/>
</dbReference>
<dbReference type="GO" id="GO:0016301">
    <property type="term" value="F:kinase activity"/>
    <property type="evidence" value="ECO:0007669"/>
    <property type="project" value="UniProtKB-KW"/>
</dbReference>
<evidence type="ECO:0000313" key="7">
    <source>
        <dbReference type="EMBL" id="MFD1200737.1"/>
    </source>
</evidence>
<keyword evidence="8" id="KW-1185">Reference proteome</keyword>
<dbReference type="EMBL" id="JBHTLY010000001">
    <property type="protein sequence ID" value="MFD1200737.1"/>
    <property type="molecule type" value="Genomic_DNA"/>
</dbReference>
<feature type="region of interest" description="Disordered" evidence="4">
    <location>
        <begin position="382"/>
        <end position="414"/>
    </location>
</feature>
<evidence type="ECO:0000256" key="2">
    <source>
        <dbReference type="ARBA" id="ARBA00022777"/>
    </source>
</evidence>
<comment type="caution">
    <text evidence="7">The sequence shown here is derived from an EMBL/GenBank/DDBJ whole genome shotgun (WGS) entry which is preliminary data.</text>
</comment>
<dbReference type="PANTHER" id="PTHR24421">
    <property type="entry name" value="NITRATE/NITRITE SENSOR PROTEIN NARX-RELATED"/>
    <property type="match status" value="1"/>
</dbReference>
<organism evidence="7 8">
    <name type="scientific">Leucobacter albus</name>
    <dbReference type="NCBI Taxonomy" id="272210"/>
    <lineage>
        <taxon>Bacteria</taxon>
        <taxon>Bacillati</taxon>
        <taxon>Actinomycetota</taxon>
        <taxon>Actinomycetes</taxon>
        <taxon>Micrococcales</taxon>
        <taxon>Microbacteriaceae</taxon>
        <taxon>Leucobacter</taxon>
    </lineage>
</organism>
<feature type="transmembrane region" description="Helical" evidence="5">
    <location>
        <begin position="79"/>
        <end position="100"/>
    </location>
</feature>
<dbReference type="Pfam" id="PF07730">
    <property type="entry name" value="HisKA_3"/>
    <property type="match status" value="1"/>
</dbReference>
<reference evidence="8" key="1">
    <citation type="journal article" date="2019" name="Int. J. Syst. Evol. Microbiol.">
        <title>The Global Catalogue of Microorganisms (GCM) 10K type strain sequencing project: providing services to taxonomists for standard genome sequencing and annotation.</title>
        <authorList>
            <consortium name="The Broad Institute Genomics Platform"/>
            <consortium name="The Broad Institute Genome Sequencing Center for Infectious Disease"/>
            <person name="Wu L."/>
            <person name="Ma J."/>
        </authorList>
    </citation>
    <scope>NUCLEOTIDE SEQUENCE [LARGE SCALE GENOMIC DNA]</scope>
    <source>
        <strain evidence="8">CCUG 50213</strain>
    </source>
</reference>
<evidence type="ECO:0000313" key="8">
    <source>
        <dbReference type="Proteomes" id="UP001597181"/>
    </source>
</evidence>
<feature type="domain" description="Signal transduction histidine kinase subgroup 3 dimerisation and phosphoacceptor" evidence="6">
    <location>
        <begin position="186"/>
        <end position="250"/>
    </location>
</feature>
<evidence type="ECO:0000256" key="3">
    <source>
        <dbReference type="ARBA" id="ARBA00023012"/>
    </source>
</evidence>
<keyword evidence="5" id="KW-1133">Transmembrane helix</keyword>
<dbReference type="Gene3D" id="3.30.565.10">
    <property type="entry name" value="Histidine kinase-like ATPase, C-terminal domain"/>
    <property type="match status" value="1"/>
</dbReference>
<dbReference type="SUPFAM" id="SSF55874">
    <property type="entry name" value="ATPase domain of HSP90 chaperone/DNA topoisomerase II/histidine kinase"/>
    <property type="match status" value="1"/>
</dbReference>
<proteinExistence type="predicted"/>
<keyword evidence="5" id="KW-0472">Membrane</keyword>
<dbReference type="Proteomes" id="UP001597181">
    <property type="component" value="Unassembled WGS sequence"/>
</dbReference>